<accession>A0AAE1M6X4</accession>
<dbReference type="Proteomes" id="UP001293593">
    <property type="component" value="Unassembled WGS sequence"/>
</dbReference>
<comment type="caution">
    <text evidence="2">The sequence shown here is derived from an EMBL/GenBank/DDBJ whole genome shotgun (WGS) entry which is preliminary data.</text>
</comment>
<evidence type="ECO:0000313" key="3">
    <source>
        <dbReference type="Proteomes" id="UP001293593"/>
    </source>
</evidence>
<dbReference type="InterPro" id="IPR014044">
    <property type="entry name" value="CAP_dom"/>
</dbReference>
<evidence type="ECO:0000313" key="2">
    <source>
        <dbReference type="EMBL" id="KAK4254079.1"/>
    </source>
</evidence>
<dbReference type="AlphaFoldDB" id="A0AAE1M6X4"/>
<gene>
    <name evidence="2" type="ORF">QN277_009508</name>
</gene>
<keyword evidence="3" id="KW-1185">Reference proteome</keyword>
<protein>
    <recommendedName>
        <fullName evidence="1">SCP domain-containing protein</fullName>
    </recommendedName>
</protein>
<dbReference type="InterPro" id="IPR035940">
    <property type="entry name" value="CAP_sf"/>
</dbReference>
<feature type="domain" description="SCP" evidence="1">
    <location>
        <begin position="5"/>
        <end position="106"/>
    </location>
</feature>
<dbReference type="PRINTS" id="PR00837">
    <property type="entry name" value="V5TPXLIKE"/>
</dbReference>
<sequence length="106" mass="12295">MRKIHQKTMWMPTTQQARSKVGVPDKVWDDTVAAYDQNYVNQRKIDCQLVHSGGNYDENLAWRSGYMSRGNAVRLWVDEKTNYDYNSNSCFGVCLHYTQVVLGVLE</sequence>
<proteinExistence type="predicted"/>
<organism evidence="2 3">
    <name type="scientific">Acacia crassicarpa</name>
    <name type="common">northern wattle</name>
    <dbReference type="NCBI Taxonomy" id="499986"/>
    <lineage>
        <taxon>Eukaryota</taxon>
        <taxon>Viridiplantae</taxon>
        <taxon>Streptophyta</taxon>
        <taxon>Embryophyta</taxon>
        <taxon>Tracheophyta</taxon>
        <taxon>Spermatophyta</taxon>
        <taxon>Magnoliopsida</taxon>
        <taxon>eudicotyledons</taxon>
        <taxon>Gunneridae</taxon>
        <taxon>Pentapetalae</taxon>
        <taxon>rosids</taxon>
        <taxon>fabids</taxon>
        <taxon>Fabales</taxon>
        <taxon>Fabaceae</taxon>
        <taxon>Caesalpinioideae</taxon>
        <taxon>mimosoid clade</taxon>
        <taxon>Acacieae</taxon>
        <taxon>Acacia</taxon>
    </lineage>
</organism>
<dbReference type="SUPFAM" id="SSF55797">
    <property type="entry name" value="PR-1-like"/>
    <property type="match status" value="1"/>
</dbReference>
<reference evidence="2" key="1">
    <citation type="submission" date="2023-10" db="EMBL/GenBank/DDBJ databases">
        <title>Chromosome-level genome of the transformable northern wattle, Acacia crassicarpa.</title>
        <authorList>
            <person name="Massaro I."/>
            <person name="Sinha N.R."/>
            <person name="Poethig S."/>
            <person name="Leichty A.R."/>
        </authorList>
    </citation>
    <scope>NUCLEOTIDE SEQUENCE</scope>
    <source>
        <strain evidence="2">Acra3RX</strain>
        <tissue evidence="2">Leaf</tissue>
    </source>
</reference>
<name>A0AAE1M6X4_9FABA</name>
<dbReference type="PANTHER" id="PTHR10334">
    <property type="entry name" value="CYSTEINE-RICH SECRETORY PROTEIN-RELATED"/>
    <property type="match status" value="1"/>
</dbReference>
<dbReference type="SMART" id="SM00198">
    <property type="entry name" value="SCP"/>
    <property type="match status" value="1"/>
</dbReference>
<dbReference type="EMBL" id="JAWXYG010000014">
    <property type="protein sequence ID" value="KAK4254079.1"/>
    <property type="molecule type" value="Genomic_DNA"/>
</dbReference>
<dbReference type="Gene3D" id="3.40.33.10">
    <property type="entry name" value="CAP"/>
    <property type="match status" value="1"/>
</dbReference>
<evidence type="ECO:0000259" key="1">
    <source>
        <dbReference type="SMART" id="SM00198"/>
    </source>
</evidence>
<dbReference type="InterPro" id="IPR001283">
    <property type="entry name" value="CRISP-related"/>
</dbReference>